<sequence>MQVIRDLAALRAATAGLRANGHRLALVPTMGALHRGHLSLVAEARRHAGAVATSIFVNPLQFGPNEDLARYPRDEAGDLEKLRGAGCDLVWMPTVEVMYPPGAATVIEVGGPSEGFEGAARPGHFRGVATVCTKLFQQTGADAAVFGEKDWQQLQVVRRLVADLDMPIRIVGHPTIREEDGLAFSSRNARLSPEERALAPLLAREMREAISAMEGGAAPEPALDAARARLRGVGFVPDYLALVEPETMRSWREGAPGEARLLAAARLGDVRLLDNMPARLPEGRTSAPESSALASPPGPSASPRPPAG</sequence>
<comment type="catalytic activity">
    <reaction evidence="7 8">
        <text>(R)-pantoate + beta-alanine + ATP = (R)-pantothenate + AMP + diphosphate + H(+)</text>
        <dbReference type="Rhea" id="RHEA:10912"/>
        <dbReference type="ChEBI" id="CHEBI:15378"/>
        <dbReference type="ChEBI" id="CHEBI:15980"/>
        <dbReference type="ChEBI" id="CHEBI:29032"/>
        <dbReference type="ChEBI" id="CHEBI:30616"/>
        <dbReference type="ChEBI" id="CHEBI:33019"/>
        <dbReference type="ChEBI" id="CHEBI:57966"/>
        <dbReference type="ChEBI" id="CHEBI:456215"/>
        <dbReference type="EC" id="6.3.2.1"/>
    </reaction>
</comment>
<feature type="binding site" evidence="8">
    <location>
        <position position="153"/>
    </location>
    <ligand>
        <name>(R)-pantoate</name>
        <dbReference type="ChEBI" id="CHEBI:15980"/>
    </ligand>
</feature>
<keyword evidence="4 8" id="KW-0566">Pantothenate biosynthesis</keyword>
<evidence type="ECO:0000313" key="11">
    <source>
        <dbReference type="Proteomes" id="UP001524642"/>
    </source>
</evidence>
<dbReference type="Gene3D" id="3.30.1300.10">
    <property type="entry name" value="Pantoate-beta-alanine ligase, C-terminal domain"/>
    <property type="match status" value="1"/>
</dbReference>
<proteinExistence type="inferred from homology"/>
<comment type="function">
    <text evidence="8">Catalyzes the condensation of pantoate with beta-alanine in an ATP-dependent reaction via a pantoyl-adenylate intermediate.</text>
</comment>
<dbReference type="RefSeq" id="WP_257717191.1">
    <property type="nucleotide sequence ID" value="NZ_JANJOU010000013.1"/>
</dbReference>
<evidence type="ECO:0000256" key="7">
    <source>
        <dbReference type="ARBA" id="ARBA00048258"/>
    </source>
</evidence>
<feature type="compositionally biased region" description="Low complexity" evidence="9">
    <location>
        <begin position="286"/>
        <end position="295"/>
    </location>
</feature>
<keyword evidence="11" id="KW-1185">Reference proteome</keyword>
<comment type="miscellaneous">
    <text evidence="8">The reaction proceeds by a bi uni uni bi ping pong mechanism.</text>
</comment>
<dbReference type="InterPro" id="IPR014729">
    <property type="entry name" value="Rossmann-like_a/b/a_fold"/>
</dbReference>
<name>A0ABT1X603_9PROT</name>
<comment type="caution">
    <text evidence="10">The sequence shown here is derived from an EMBL/GenBank/DDBJ whole genome shotgun (WGS) entry which is preliminary data.</text>
</comment>
<evidence type="ECO:0000256" key="8">
    <source>
        <dbReference type="HAMAP-Rule" id="MF_00158"/>
    </source>
</evidence>
<dbReference type="PANTHER" id="PTHR21299">
    <property type="entry name" value="CYTIDYLATE KINASE/PANTOATE-BETA-ALANINE LIGASE"/>
    <property type="match status" value="1"/>
</dbReference>
<evidence type="ECO:0000313" key="10">
    <source>
        <dbReference type="EMBL" id="MCR0983526.1"/>
    </source>
</evidence>
<keyword evidence="3 8" id="KW-0436">Ligase</keyword>
<dbReference type="EC" id="6.3.2.1" evidence="8"/>
<dbReference type="EMBL" id="JANJOU010000013">
    <property type="protein sequence ID" value="MCR0983526.1"/>
    <property type="molecule type" value="Genomic_DNA"/>
</dbReference>
<feature type="binding site" evidence="8">
    <location>
        <begin position="30"/>
        <end position="37"/>
    </location>
    <ligand>
        <name>ATP</name>
        <dbReference type="ChEBI" id="CHEBI:30616"/>
    </ligand>
</feature>
<feature type="active site" description="Proton donor" evidence="8">
    <location>
        <position position="37"/>
    </location>
</feature>
<dbReference type="Proteomes" id="UP001524642">
    <property type="component" value="Unassembled WGS sequence"/>
</dbReference>
<feature type="binding site" evidence="8">
    <location>
        <position position="176"/>
    </location>
    <ligand>
        <name>ATP</name>
        <dbReference type="ChEBI" id="CHEBI:30616"/>
    </ligand>
</feature>
<keyword evidence="8" id="KW-0963">Cytoplasm</keyword>
<feature type="region of interest" description="Disordered" evidence="9">
    <location>
        <begin position="276"/>
        <end position="308"/>
    </location>
</feature>
<dbReference type="InterPro" id="IPR003721">
    <property type="entry name" value="Pantoate_ligase"/>
</dbReference>
<feature type="binding site" evidence="8">
    <location>
        <position position="61"/>
    </location>
    <ligand>
        <name>(R)-pantoate</name>
        <dbReference type="ChEBI" id="CHEBI:15980"/>
    </ligand>
</feature>
<keyword evidence="6 8" id="KW-0067">ATP-binding</keyword>
<protein>
    <recommendedName>
        <fullName evidence="8">Pantothenate synthetase</fullName>
        <shortName evidence="8">PS</shortName>
        <ecNumber evidence="8">6.3.2.1</ecNumber>
    </recommendedName>
    <alternativeName>
        <fullName evidence="8">Pantoate--beta-alanine ligase</fullName>
    </alternativeName>
    <alternativeName>
        <fullName evidence="8">Pantoate-activating enzyme</fullName>
    </alternativeName>
</protein>
<dbReference type="GO" id="GO:0016874">
    <property type="term" value="F:ligase activity"/>
    <property type="evidence" value="ECO:0007669"/>
    <property type="project" value="UniProtKB-KW"/>
</dbReference>
<dbReference type="HAMAP" id="MF_00158">
    <property type="entry name" value="PanC"/>
    <property type="match status" value="1"/>
</dbReference>
<dbReference type="Gene3D" id="3.40.50.620">
    <property type="entry name" value="HUPs"/>
    <property type="match status" value="1"/>
</dbReference>
<organism evidence="10 11">
    <name type="scientific">Roseomonas populi</name>
    <dbReference type="NCBI Taxonomy" id="3121582"/>
    <lineage>
        <taxon>Bacteria</taxon>
        <taxon>Pseudomonadati</taxon>
        <taxon>Pseudomonadota</taxon>
        <taxon>Alphaproteobacteria</taxon>
        <taxon>Acetobacterales</taxon>
        <taxon>Roseomonadaceae</taxon>
        <taxon>Roseomonas</taxon>
    </lineage>
</organism>
<dbReference type="NCBIfam" id="TIGR00018">
    <property type="entry name" value="panC"/>
    <property type="match status" value="1"/>
</dbReference>
<evidence type="ECO:0000256" key="4">
    <source>
        <dbReference type="ARBA" id="ARBA00022655"/>
    </source>
</evidence>
<reference evidence="10 11" key="1">
    <citation type="submission" date="2022-06" db="EMBL/GenBank/DDBJ databases">
        <title>Roseomonas CN29.</title>
        <authorList>
            <person name="Cheng Y."/>
            <person name="He X."/>
        </authorList>
    </citation>
    <scope>NUCLEOTIDE SEQUENCE [LARGE SCALE GENOMIC DNA]</scope>
    <source>
        <strain evidence="10 11">CN29</strain>
    </source>
</reference>
<accession>A0ABT1X603</accession>
<dbReference type="PANTHER" id="PTHR21299:SF1">
    <property type="entry name" value="PANTOATE--BETA-ALANINE LIGASE"/>
    <property type="match status" value="1"/>
</dbReference>
<dbReference type="InterPro" id="IPR042176">
    <property type="entry name" value="Pantoate_ligase_C"/>
</dbReference>
<dbReference type="Pfam" id="PF02569">
    <property type="entry name" value="Pantoate_ligase"/>
    <property type="match status" value="1"/>
</dbReference>
<comment type="similarity">
    <text evidence="2 8">Belongs to the pantothenate synthetase family.</text>
</comment>
<feature type="compositionally biased region" description="Pro residues" evidence="9">
    <location>
        <begin position="296"/>
        <end position="308"/>
    </location>
</feature>
<dbReference type="CDD" id="cd00560">
    <property type="entry name" value="PanC"/>
    <property type="match status" value="1"/>
</dbReference>
<comment type="subcellular location">
    <subcellularLocation>
        <location evidence="8">Cytoplasm</location>
    </subcellularLocation>
</comment>
<feature type="binding site" evidence="8">
    <location>
        <begin position="147"/>
        <end position="150"/>
    </location>
    <ligand>
        <name>ATP</name>
        <dbReference type="ChEBI" id="CHEBI:30616"/>
    </ligand>
</feature>
<comment type="pathway">
    <text evidence="1 8">Cofactor biosynthesis; (R)-pantothenate biosynthesis; (R)-pantothenate from (R)-pantoate and beta-alanine: step 1/1.</text>
</comment>
<evidence type="ECO:0000256" key="9">
    <source>
        <dbReference type="SAM" id="MobiDB-lite"/>
    </source>
</evidence>
<evidence type="ECO:0000256" key="3">
    <source>
        <dbReference type="ARBA" id="ARBA00022598"/>
    </source>
</evidence>
<gene>
    <name evidence="8 10" type="primary">panC</name>
    <name evidence="10" type="ORF">NRP21_15825</name>
</gene>
<evidence type="ECO:0000256" key="1">
    <source>
        <dbReference type="ARBA" id="ARBA00004990"/>
    </source>
</evidence>
<comment type="subunit">
    <text evidence="8">Homodimer.</text>
</comment>
<dbReference type="SUPFAM" id="SSF52374">
    <property type="entry name" value="Nucleotidylyl transferase"/>
    <property type="match status" value="1"/>
</dbReference>
<evidence type="ECO:0000256" key="5">
    <source>
        <dbReference type="ARBA" id="ARBA00022741"/>
    </source>
</evidence>
<feature type="binding site" evidence="8">
    <location>
        <position position="61"/>
    </location>
    <ligand>
        <name>beta-alanine</name>
        <dbReference type="ChEBI" id="CHEBI:57966"/>
    </ligand>
</feature>
<keyword evidence="5 8" id="KW-0547">Nucleotide-binding</keyword>
<evidence type="ECO:0000256" key="2">
    <source>
        <dbReference type="ARBA" id="ARBA00009256"/>
    </source>
</evidence>
<evidence type="ECO:0000256" key="6">
    <source>
        <dbReference type="ARBA" id="ARBA00022840"/>
    </source>
</evidence>
<feature type="binding site" evidence="8">
    <location>
        <begin position="184"/>
        <end position="187"/>
    </location>
    <ligand>
        <name>ATP</name>
        <dbReference type="ChEBI" id="CHEBI:30616"/>
    </ligand>
</feature>